<evidence type="ECO:0008006" key="3">
    <source>
        <dbReference type="Google" id="ProtNLM"/>
    </source>
</evidence>
<accession>A0A923KZW7</accession>
<evidence type="ECO:0000313" key="1">
    <source>
        <dbReference type="EMBL" id="MBC3935811.1"/>
    </source>
</evidence>
<proteinExistence type="predicted"/>
<dbReference type="InterPro" id="IPR015943">
    <property type="entry name" value="WD40/YVTN_repeat-like_dom_sf"/>
</dbReference>
<sequence>MTVAYAVNTQADFYSVDPVLASVNPANLTQLKSAKFKDHPNAIPQNVVLSHDGKFVILLASEQTGSRVIAFSVNADGTLAECPSSVTTAHMAMSIAVHPKRALVYVTECGTGSDQKTIYVYSCDTTGLTLSQTVQTTGVPENIAIAPNGRTAYVTEFVSTPQGLSAALVAYGNAKGTFGSQIGSYPLSTGNSGEIAIDSNGECLFVLTPNSAATGMTLLSFTISTDGTLTEVGNSGLTSTPPLSSLIAVHPTASYLYLLTPPSSGNEVVEITPFPYNSDTGIISDAGDGYTYGNQKTNPAAMAFSVAGDMLFVANSVGSEPNSTGNIKMILVEETSGSLSLGSKISALVPMNVCAS</sequence>
<dbReference type="Gene3D" id="2.130.10.10">
    <property type="entry name" value="YVTN repeat-like/Quinoprotein amine dehydrogenase"/>
    <property type="match status" value="2"/>
</dbReference>
<dbReference type="SUPFAM" id="SSF50969">
    <property type="entry name" value="YVTN repeat-like/Quinoprotein amine dehydrogenase"/>
    <property type="match status" value="1"/>
</dbReference>
<protein>
    <recommendedName>
        <fullName evidence="3">6-phosphogluconolactonase, cycloisomerase 2 family</fullName>
    </recommendedName>
</protein>
<keyword evidence="2" id="KW-1185">Reference proteome</keyword>
<dbReference type="InterPro" id="IPR011044">
    <property type="entry name" value="Quino_amine_DH_bsu"/>
</dbReference>
<reference evidence="1" key="1">
    <citation type="submission" date="2020-08" db="EMBL/GenBank/DDBJ databases">
        <title>Novel species isolated from subtropical streams in China.</title>
        <authorList>
            <person name="Lu H."/>
        </authorList>
    </citation>
    <scope>NUCLEOTIDE SEQUENCE</scope>
    <source>
        <strain evidence="1">CY7W</strain>
    </source>
</reference>
<gene>
    <name evidence="1" type="ORF">H8K47_10610</name>
</gene>
<dbReference type="EMBL" id="JACOGG010000010">
    <property type="protein sequence ID" value="MBC3935811.1"/>
    <property type="molecule type" value="Genomic_DNA"/>
</dbReference>
<dbReference type="AlphaFoldDB" id="A0A923KZW7"/>
<name>A0A923KZW7_9BURK</name>
<organism evidence="1 2">
    <name type="scientific">Undibacterium rugosum</name>
    <dbReference type="NCBI Taxonomy" id="2762291"/>
    <lineage>
        <taxon>Bacteria</taxon>
        <taxon>Pseudomonadati</taxon>
        <taxon>Pseudomonadota</taxon>
        <taxon>Betaproteobacteria</taxon>
        <taxon>Burkholderiales</taxon>
        <taxon>Oxalobacteraceae</taxon>
        <taxon>Undibacterium</taxon>
    </lineage>
</organism>
<dbReference type="RefSeq" id="WP_186881382.1">
    <property type="nucleotide sequence ID" value="NZ_JACOGG010000010.1"/>
</dbReference>
<dbReference type="Proteomes" id="UP000612361">
    <property type="component" value="Unassembled WGS sequence"/>
</dbReference>
<comment type="caution">
    <text evidence="1">The sequence shown here is derived from an EMBL/GenBank/DDBJ whole genome shotgun (WGS) entry which is preliminary data.</text>
</comment>
<evidence type="ECO:0000313" key="2">
    <source>
        <dbReference type="Proteomes" id="UP000612361"/>
    </source>
</evidence>